<gene>
    <name evidence="2" type="ORF">BT63DRAFT_423538</name>
</gene>
<keyword evidence="3" id="KW-1185">Reference proteome</keyword>
<sequence>MADIYLYSGADYCGTGCQSTFGTCTGSGGSTPPPSGGGTSPDGTCGGSAGYSCPSGLCCSQYGYCDSYVKRFHLCDHYRVDGC</sequence>
<organism evidence="2 3">
    <name type="scientific">Microthyrium microscopicum</name>
    <dbReference type="NCBI Taxonomy" id="703497"/>
    <lineage>
        <taxon>Eukaryota</taxon>
        <taxon>Fungi</taxon>
        <taxon>Dikarya</taxon>
        <taxon>Ascomycota</taxon>
        <taxon>Pezizomycotina</taxon>
        <taxon>Dothideomycetes</taxon>
        <taxon>Dothideomycetes incertae sedis</taxon>
        <taxon>Microthyriales</taxon>
        <taxon>Microthyriaceae</taxon>
        <taxon>Microthyrium</taxon>
    </lineage>
</organism>
<reference evidence="2" key="1">
    <citation type="journal article" date="2020" name="Stud. Mycol.">
        <title>101 Dothideomycetes genomes: a test case for predicting lifestyles and emergence of pathogens.</title>
        <authorList>
            <person name="Haridas S."/>
            <person name="Albert R."/>
            <person name="Binder M."/>
            <person name="Bloem J."/>
            <person name="Labutti K."/>
            <person name="Salamov A."/>
            <person name="Andreopoulos B."/>
            <person name="Baker S."/>
            <person name="Barry K."/>
            <person name="Bills G."/>
            <person name="Bluhm B."/>
            <person name="Cannon C."/>
            <person name="Castanera R."/>
            <person name="Culley D."/>
            <person name="Daum C."/>
            <person name="Ezra D."/>
            <person name="Gonzalez J."/>
            <person name="Henrissat B."/>
            <person name="Kuo A."/>
            <person name="Liang C."/>
            <person name="Lipzen A."/>
            <person name="Lutzoni F."/>
            <person name="Magnuson J."/>
            <person name="Mondo S."/>
            <person name="Nolan M."/>
            <person name="Ohm R."/>
            <person name="Pangilinan J."/>
            <person name="Park H.-J."/>
            <person name="Ramirez L."/>
            <person name="Alfaro M."/>
            <person name="Sun H."/>
            <person name="Tritt A."/>
            <person name="Yoshinaga Y."/>
            <person name="Zwiers L.-H."/>
            <person name="Turgeon B."/>
            <person name="Goodwin S."/>
            <person name="Spatafora J."/>
            <person name="Crous P."/>
            <person name="Grigoriev I."/>
        </authorList>
    </citation>
    <scope>NUCLEOTIDE SEQUENCE</scope>
    <source>
        <strain evidence="2">CBS 115976</strain>
    </source>
</reference>
<dbReference type="Proteomes" id="UP000799302">
    <property type="component" value="Unassembled WGS sequence"/>
</dbReference>
<dbReference type="OrthoDB" id="5985073at2759"/>
<protein>
    <recommendedName>
        <fullName evidence="4">Chitin-binding type-1 domain-containing protein</fullName>
    </recommendedName>
</protein>
<proteinExistence type="predicted"/>
<dbReference type="AlphaFoldDB" id="A0A6A6UIF9"/>
<keyword evidence="1" id="KW-0147">Chitin-binding</keyword>
<evidence type="ECO:0008006" key="4">
    <source>
        <dbReference type="Google" id="ProtNLM"/>
    </source>
</evidence>
<dbReference type="GO" id="GO:0008061">
    <property type="term" value="F:chitin binding"/>
    <property type="evidence" value="ECO:0007669"/>
    <property type="project" value="UniProtKB-KW"/>
</dbReference>
<accession>A0A6A6UIF9</accession>
<evidence type="ECO:0000313" key="3">
    <source>
        <dbReference type="Proteomes" id="UP000799302"/>
    </source>
</evidence>
<evidence type="ECO:0000313" key="2">
    <source>
        <dbReference type="EMBL" id="KAF2671331.1"/>
    </source>
</evidence>
<name>A0A6A6UIF9_9PEZI</name>
<dbReference type="InterPro" id="IPR036861">
    <property type="entry name" value="Endochitinase-like_sf"/>
</dbReference>
<dbReference type="Gene3D" id="3.30.60.10">
    <property type="entry name" value="Endochitinase-like"/>
    <property type="match status" value="1"/>
</dbReference>
<evidence type="ECO:0000256" key="1">
    <source>
        <dbReference type="ARBA" id="ARBA00022669"/>
    </source>
</evidence>
<dbReference type="EMBL" id="MU004233">
    <property type="protein sequence ID" value="KAF2671331.1"/>
    <property type="molecule type" value="Genomic_DNA"/>
</dbReference>